<keyword evidence="2" id="KW-1185">Reference proteome</keyword>
<dbReference type="EMBL" id="JAHRHJ020000002">
    <property type="protein sequence ID" value="KAH9327407.1"/>
    <property type="molecule type" value="Genomic_DNA"/>
</dbReference>
<organism evidence="1 2">
    <name type="scientific">Taxus chinensis</name>
    <name type="common">Chinese yew</name>
    <name type="synonym">Taxus wallichiana var. chinensis</name>
    <dbReference type="NCBI Taxonomy" id="29808"/>
    <lineage>
        <taxon>Eukaryota</taxon>
        <taxon>Viridiplantae</taxon>
        <taxon>Streptophyta</taxon>
        <taxon>Embryophyta</taxon>
        <taxon>Tracheophyta</taxon>
        <taxon>Spermatophyta</taxon>
        <taxon>Pinopsida</taxon>
        <taxon>Pinidae</taxon>
        <taxon>Conifers II</taxon>
        <taxon>Cupressales</taxon>
        <taxon>Taxaceae</taxon>
        <taxon>Taxus</taxon>
    </lineage>
</organism>
<accession>A0AA38GS94</accession>
<dbReference type="Proteomes" id="UP000824469">
    <property type="component" value="Unassembled WGS sequence"/>
</dbReference>
<gene>
    <name evidence="1" type="ORF">KI387_007585</name>
</gene>
<comment type="caution">
    <text evidence="1">The sequence shown here is derived from an EMBL/GenBank/DDBJ whole genome shotgun (WGS) entry which is preliminary data.</text>
</comment>
<protein>
    <submittedName>
        <fullName evidence="1">Uncharacterized protein</fullName>
    </submittedName>
</protein>
<evidence type="ECO:0000313" key="2">
    <source>
        <dbReference type="Proteomes" id="UP000824469"/>
    </source>
</evidence>
<reference evidence="1 2" key="1">
    <citation type="journal article" date="2021" name="Nat. Plants">
        <title>The Taxus genome provides insights into paclitaxel biosynthesis.</title>
        <authorList>
            <person name="Xiong X."/>
            <person name="Gou J."/>
            <person name="Liao Q."/>
            <person name="Li Y."/>
            <person name="Zhou Q."/>
            <person name="Bi G."/>
            <person name="Li C."/>
            <person name="Du R."/>
            <person name="Wang X."/>
            <person name="Sun T."/>
            <person name="Guo L."/>
            <person name="Liang H."/>
            <person name="Lu P."/>
            <person name="Wu Y."/>
            <person name="Zhang Z."/>
            <person name="Ro D.K."/>
            <person name="Shang Y."/>
            <person name="Huang S."/>
            <person name="Yan J."/>
        </authorList>
    </citation>
    <scope>NUCLEOTIDE SEQUENCE [LARGE SCALE GENOMIC DNA]</scope>
    <source>
        <strain evidence="1">Ta-2019</strain>
    </source>
</reference>
<sequence length="51" mass="6153">MENRKIEQGQNPRARLYAGIVESLGMQRRIVGSFGIRRNNRKKTRRQMWHQ</sequence>
<evidence type="ECO:0000313" key="1">
    <source>
        <dbReference type="EMBL" id="KAH9327407.1"/>
    </source>
</evidence>
<dbReference type="AlphaFoldDB" id="A0AA38GS94"/>
<proteinExistence type="predicted"/>
<name>A0AA38GS94_TAXCH</name>
<feature type="non-terminal residue" evidence="1">
    <location>
        <position position="51"/>
    </location>
</feature>